<dbReference type="Proteomes" id="UP000054144">
    <property type="component" value="Unassembled WGS sequence"/>
</dbReference>
<evidence type="ECO:0000313" key="2">
    <source>
        <dbReference type="EMBL" id="KIY52793.1"/>
    </source>
</evidence>
<dbReference type="AlphaFoldDB" id="A0A0D7APT1"/>
<evidence type="ECO:0000313" key="3">
    <source>
        <dbReference type="Proteomes" id="UP000054144"/>
    </source>
</evidence>
<protein>
    <submittedName>
        <fullName evidence="2">Uncharacterized protein</fullName>
    </submittedName>
</protein>
<accession>A0A0D7APT1</accession>
<keyword evidence="3" id="KW-1185">Reference proteome</keyword>
<feature type="compositionally biased region" description="Polar residues" evidence="1">
    <location>
        <begin position="1"/>
        <end position="10"/>
    </location>
</feature>
<feature type="region of interest" description="Disordered" evidence="1">
    <location>
        <begin position="1"/>
        <end position="95"/>
    </location>
</feature>
<name>A0A0D7APT1_9AGAR</name>
<gene>
    <name evidence="2" type="ORF">FISHEDRAFT_55759</name>
</gene>
<proteinExistence type="predicted"/>
<reference evidence="2 3" key="1">
    <citation type="journal article" date="2015" name="Fungal Genet. Biol.">
        <title>Evolution of novel wood decay mechanisms in Agaricales revealed by the genome sequences of Fistulina hepatica and Cylindrobasidium torrendii.</title>
        <authorList>
            <person name="Floudas D."/>
            <person name="Held B.W."/>
            <person name="Riley R."/>
            <person name="Nagy L.G."/>
            <person name="Koehler G."/>
            <person name="Ransdell A.S."/>
            <person name="Younus H."/>
            <person name="Chow J."/>
            <person name="Chiniquy J."/>
            <person name="Lipzen A."/>
            <person name="Tritt A."/>
            <person name="Sun H."/>
            <person name="Haridas S."/>
            <person name="LaButti K."/>
            <person name="Ohm R.A."/>
            <person name="Kues U."/>
            <person name="Blanchette R.A."/>
            <person name="Grigoriev I.V."/>
            <person name="Minto R.E."/>
            <person name="Hibbett D.S."/>
        </authorList>
    </citation>
    <scope>NUCLEOTIDE SEQUENCE [LARGE SCALE GENOMIC DNA]</scope>
    <source>
        <strain evidence="2 3">ATCC 64428</strain>
    </source>
</reference>
<feature type="compositionally biased region" description="Basic and acidic residues" evidence="1">
    <location>
        <begin position="45"/>
        <end position="66"/>
    </location>
</feature>
<sequence>MPQVSGNIYSQARGMPWVQSANESQSSVRLLRKLRGKSRPSQYAVDDRMHDYHEKLDASDHVRQSDSDVTGNKNVPVYLPAQKPVEDTDDSTSSLLVSAPDSQAWVPPNIILTPPSNPSSPLVSTIPQVSALLRVHFILERIQHVSIL</sequence>
<feature type="compositionally biased region" description="Polar residues" evidence="1">
    <location>
        <begin position="19"/>
        <end position="28"/>
    </location>
</feature>
<organism evidence="2 3">
    <name type="scientific">Fistulina hepatica ATCC 64428</name>
    <dbReference type="NCBI Taxonomy" id="1128425"/>
    <lineage>
        <taxon>Eukaryota</taxon>
        <taxon>Fungi</taxon>
        <taxon>Dikarya</taxon>
        <taxon>Basidiomycota</taxon>
        <taxon>Agaricomycotina</taxon>
        <taxon>Agaricomycetes</taxon>
        <taxon>Agaricomycetidae</taxon>
        <taxon>Agaricales</taxon>
        <taxon>Fistulinaceae</taxon>
        <taxon>Fistulina</taxon>
    </lineage>
</organism>
<dbReference type="EMBL" id="KN881630">
    <property type="protein sequence ID" value="KIY52793.1"/>
    <property type="molecule type" value="Genomic_DNA"/>
</dbReference>
<evidence type="ECO:0000256" key="1">
    <source>
        <dbReference type="SAM" id="MobiDB-lite"/>
    </source>
</evidence>